<evidence type="ECO:0000313" key="1">
    <source>
        <dbReference type="EMBL" id="MEI4279861.1"/>
    </source>
</evidence>
<dbReference type="EMBL" id="JBAPLV010000017">
    <property type="protein sequence ID" value="MEI4279861.1"/>
    <property type="molecule type" value="Genomic_DNA"/>
</dbReference>
<sequence>MGDFVDYRGDPIAVDDRVRIAPTRTRRGVPAYLGGEVGRVASLGRSKVTVVLDRYPDRPWVVPPDVLARVHPDRGAGLGGSPA</sequence>
<reference evidence="1 2" key="1">
    <citation type="submission" date="2024-03" db="EMBL/GenBank/DDBJ databases">
        <title>Draft genome sequence of Klenkia terrae.</title>
        <authorList>
            <person name="Duangmal K."/>
            <person name="Chantavorakit T."/>
        </authorList>
    </citation>
    <scope>NUCLEOTIDE SEQUENCE [LARGE SCALE GENOMIC DNA]</scope>
    <source>
        <strain evidence="1 2">JCM 17786</strain>
    </source>
</reference>
<comment type="caution">
    <text evidence="1">The sequence shown here is derived from an EMBL/GenBank/DDBJ whole genome shotgun (WGS) entry which is preliminary data.</text>
</comment>
<proteinExistence type="predicted"/>
<name>A0ABU8E894_9ACTN</name>
<keyword evidence="2" id="KW-1185">Reference proteome</keyword>
<organism evidence="1 2">
    <name type="scientific">Klenkia terrae</name>
    <dbReference type="NCBI Taxonomy" id="1052259"/>
    <lineage>
        <taxon>Bacteria</taxon>
        <taxon>Bacillati</taxon>
        <taxon>Actinomycetota</taxon>
        <taxon>Actinomycetes</taxon>
        <taxon>Geodermatophilales</taxon>
        <taxon>Geodermatophilaceae</taxon>
        <taxon>Klenkia</taxon>
    </lineage>
</organism>
<gene>
    <name evidence="1" type="ORF">UXQ13_15425</name>
</gene>
<dbReference type="RefSeq" id="WP_225233752.1">
    <property type="nucleotide sequence ID" value="NZ_JBAPLV010000017.1"/>
</dbReference>
<protein>
    <submittedName>
        <fullName evidence="1">Uncharacterized protein</fullName>
    </submittedName>
</protein>
<accession>A0ABU8E894</accession>
<evidence type="ECO:0000313" key="2">
    <source>
        <dbReference type="Proteomes" id="UP001373496"/>
    </source>
</evidence>
<dbReference type="Proteomes" id="UP001373496">
    <property type="component" value="Unassembled WGS sequence"/>
</dbReference>